<reference evidence="1 2" key="1">
    <citation type="journal article" date="2018" name="Nat. Biotechnol.">
        <title>A standardized bacterial taxonomy based on genome phylogeny substantially revises the tree of life.</title>
        <authorList>
            <person name="Parks D.H."/>
            <person name="Chuvochina M."/>
            <person name="Waite D.W."/>
            <person name="Rinke C."/>
            <person name="Skarshewski A."/>
            <person name="Chaumeil P.A."/>
            <person name="Hugenholtz P."/>
        </authorList>
    </citation>
    <scope>NUCLEOTIDE SEQUENCE [LARGE SCALE GENOMIC DNA]</scope>
    <source>
        <strain evidence="1">UBA9958</strain>
    </source>
</reference>
<dbReference type="Proteomes" id="UP000264313">
    <property type="component" value="Unassembled WGS sequence"/>
</dbReference>
<sequence length="79" mass="9024">MKNTLTDLNNHLFAQMERLSEESLSVEQLAFEAERSKSLTIIARTIVDNARLVLDAQTRIRQYACRLIGFLKVSLRVSS</sequence>
<protein>
    <submittedName>
        <fullName evidence="1">Uncharacterized protein</fullName>
    </submittedName>
</protein>
<dbReference type="AlphaFoldDB" id="A0A351RD06"/>
<accession>A0A351RD06</accession>
<dbReference type="EMBL" id="DNAA01000249">
    <property type="protein sequence ID" value="HBA09927.1"/>
    <property type="molecule type" value="Genomic_DNA"/>
</dbReference>
<name>A0A351RD06_9PROT</name>
<gene>
    <name evidence="1" type="ORF">DCW48_10590</name>
</gene>
<evidence type="ECO:0000313" key="2">
    <source>
        <dbReference type="Proteomes" id="UP000264313"/>
    </source>
</evidence>
<comment type="caution">
    <text evidence="1">The sequence shown here is derived from an EMBL/GenBank/DDBJ whole genome shotgun (WGS) entry which is preliminary data.</text>
</comment>
<organism evidence="1 2">
    <name type="scientific">Methylotenera mobilis</name>
    <dbReference type="NCBI Taxonomy" id="359408"/>
    <lineage>
        <taxon>Bacteria</taxon>
        <taxon>Pseudomonadati</taxon>
        <taxon>Pseudomonadota</taxon>
        <taxon>Betaproteobacteria</taxon>
        <taxon>Nitrosomonadales</taxon>
        <taxon>Methylophilaceae</taxon>
        <taxon>Methylotenera</taxon>
    </lineage>
</organism>
<proteinExistence type="predicted"/>
<evidence type="ECO:0000313" key="1">
    <source>
        <dbReference type="EMBL" id="HBA09927.1"/>
    </source>
</evidence>